<dbReference type="EMBL" id="MZ605293">
    <property type="protein sequence ID" value="QYW06608.1"/>
    <property type="molecule type" value="Genomic_DNA"/>
</dbReference>
<organism evidence="1 2">
    <name type="scientific">Pseudomonas phage UAVern</name>
    <dbReference type="NCBI Taxonomy" id="2856997"/>
    <lineage>
        <taxon>Viruses</taxon>
        <taxon>Duplodnaviria</taxon>
        <taxon>Heunggongvirae</taxon>
        <taxon>Uroviricota</taxon>
        <taxon>Caudoviricetes</taxon>
        <taxon>Vandenendeviridae</taxon>
        <taxon>Gorskivirinae</taxon>
        <taxon>Uavernvirus</taxon>
        <taxon>Uavernvirus uavern</taxon>
    </lineage>
</organism>
<gene>
    <name evidence="1" type="ORF">uav_077</name>
</gene>
<evidence type="ECO:0000313" key="1">
    <source>
        <dbReference type="EMBL" id="QYW06608.1"/>
    </source>
</evidence>
<evidence type="ECO:0000313" key="2">
    <source>
        <dbReference type="Proteomes" id="UP001058093"/>
    </source>
</evidence>
<dbReference type="Proteomes" id="UP001058093">
    <property type="component" value="Segment"/>
</dbReference>
<protein>
    <submittedName>
        <fullName evidence="1">Uncharacterized protein</fullName>
    </submittedName>
</protein>
<reference evidence="1" key="1">
    <citation type="submission" date="2021-07" db="EMBL/GenBank/DDBJ databases">
        <title>Complete genome sequence and phylogenomic analysis of the two lytic bacteriophage isolated from terrestrial biotopes of Antarctica.</title>
        <authorList>
            <person name="Holovan V."/>
            <person name="Rabalski L."/>
            <person name="Zlatohurska M."/>
            <person name="Andriichuk O."/>
            <person name="Budzanivska I."/>
            <person name="Shevchenko O."/>
            <person name="Gupalo A."/>
        </authorList>
    </citation>
    <scope>NUCLEOTIDE SEQUENCE</scope>
</reference>
<accession>A0A975UX14</accession>
<name>A0A975UX14_9CAUD</name>
<proteinExistence type="predicted"/>
<sequence>MAEWVDNWEEYKEVRKKYRETNDCMVVSFATVWNAPYPSAHEHMRTQFKRKPRRGVPTKTGRDIAMQLCPKTIMRKGPYTKDNRISLERFCQAHPVGRYWVFVRGHALAVIDGVIHDHSHKPRRMVQTAYRVYPVQFYPDKYDQSA</sequence>
<keyword evidence="2" id="KW-1185">Reference proteome</keyword>